<keyword evidence="3" id="KW-0514">Muscle protein</keyword>
<evidence type="ECO:0000256" key="4">
    <source>
        <dbReference type="ARBA" id="ARBA00023203"/>
    </source>
</evidence>
<evidence type="ECO:0000256" key="3">
    <source>
        <dbReference type="ARBA" id="ARBA00023179"/>
    </source>
</evidence>
<dbReference type="PANTHER" id="PTHR19269">
    <property type="entry name" value="TROPOMYOSIN"/>
    <property type="match status" value="1"/>
</dbReference>
<keyword evidence="7" id="KW-1185">Reference proteome</keyword>
<dbReference type="EMBL" id="VCEB01000006">
    <property type="protein sequence ID" value="KAB0375873.1"/>
    <property type="molecule type" value="Genomic_DNA"/>
</dbReference>
<protein>
    <submittedName>
        <fullName evidence="6">Uncharacterized protein</fullName>
    </submittedName>
</protein>
<comment type="caution">
    <text evidence="6">The sequence shown here is derived from an EMBL/GenBank/DDBJ whole genome shotgun (WGS) entry which is preliminary data.</text>
</comment>
<accession>A0A5N3XRZ2</accession>
<evidence type="ECO:0000256" key="5">
    <source>
        <dbReference type="SAM" id="Coils"/>
    </source>
</evidence>
<evidence type="ECO:0000313" key="7">
    <source>
        <dbReference type="Proteomes" id="UP000326062"/>
    </source>
</evidence>
<evidence type="ECO:0000256" key="2">
    <source>
        <dbReference type="ARBA" id="ARBA00023054"/>
    </source>
</evidence>
<dbReference type="Proteomes" id="UP000326062">
    <property type="component" value="Chromosome 6"/>
</dbReference>
<dbReference type="Pfam" id="PF00261">
    <property type="entry name" value="Tropomyosin"/>
    <property type="match status" value="1"/>
</dbReference>
<proteinExistence type="inferred from homology"/>
<reference evidence="6 7" key="1">
    <citation type="submission" date="2019-06" db="EMBL/GenBank/DDBJ databases">
        <title>Discovery of a novel chromosome fission-fusion reversal in muntjac.</title>
        <authorList>
            <person name="Mudd A.B."/>
            <person name="Bredeson J.V."/>
            <person name="Baum R."/>
            <person name="Hockemeyer D."/>
            <person name="Rokhsar D.S."/>
        </authorList>
    </citation>
    <scope>NUCLEOTIDE SEQUENCE [LARGE SCALE GENOMIC DNA]</scope>
    <source>
        <strain evidence="6">UCam_UCB_Mr</strain>
        <tissue evidence="6">Fibroblast cell line</tissue>
    </source>
</reference>
<organism evidence="6 7">
    <name type="scientific">Muntiacus reevesi</name>
    <name type="common">Reeves' muntjac</name>
    <name type="synonym">Cervus reevesi</name>
    <dbReference type="NCBI Taxonomy" id="9886"/>
    <lineage>
        <taxon>Eukaryota</taxon>
        <taxon>Metazoa</taxon>
        <taxon>Chordata</taxon>
        <taxon>Craniata</taxon>
        <taxon>Vertebrata</taxon>
        <taxon>Euteleostomi</taxon>
        <taxon>Mammalia</taxon>
        <taxon>Eutheria</taxon>
        <taxon>Laurasiatheria</taxon>
        <taxon>Artiodactyla</taxon>
        <taxon>Ruminantia</taxon>
        <taxon>Pecora</taxon>
        <taxon>Cervidae</taxon>
        <taxon>Muntiacinae</taxon>
        <taxon>Muntiacus</taxon>
    </lineage>
</organism>
<dbReference type="Gene3D" id="1.20.5.170">
    <property type="match status" value="1"/>
</dbReference>
<gene>
    <name evidence="6" type="ORF">FD755_012516</name>
</gene>
<keyword evidence="2 5" id="KW-0175">Coiled coil</keyword>
<dbReference type="SUPFAM" id="SSF57997">
    <property type="entry name" value="Tropomyosin"/>
    <property type="match status" value="1"/>
</dbReference>
<dbReference type="AlphaFoldDB" id="A0A5N3XRZ2"/>
<name>A0A5N3XRZ2_MUNRE</name>
<evidence type="ECO:0000256" key="1">
    <source>
        <dbReference type="ARBA" id="ARBA00009036"/>
    </source>
</evidence>
<dbReference type="GO" id="GO:0003779">
    <property type="term" value="F:actin binding"/>
    <property type="evidence" value="ECO:0007669"/>
    <property type="project" value="UniProtKB-KW"/>
</dbReference>
<feature type="coiled-coil region" evidence="5">
    <location>
        <begin position="1"/>
        <end position="90"/>
    </location>
</feature>
<comment type="similarity">
    <text evidence="1">Belongs to the tropomyosin family.</text>
</comment>
<dbReference type="InterPro" id="IPR000533">
    <property type="entry name" value="Tropomyosin"/>
</dbReference>
<keyword evidence="4" id="KW-0009">Actin-binding</keyword>
<evidence type="ECO:0000313" key="6">
    <source>
        <dbReference type="EMBL" id="KAB0375873.1"/>
    </source>
</evidence>
<sequence length="131" mass="15804">MRDTENQTLKVEEKMELWEIQLKEDKHIAEEVYQKFEETEEQVELAESRCQEMDGQIRLMDQNLKCLSAAEKYSQKEDKYEKEIKILSDNLRRQISMLSLLRDQQSSCEKQLMLWKTVRCIEGHWTRLCLT</sequence>